<sequence length="26" mass="2897">MLCRSYGIGLMFSSLLAGPLQQQLRL</sequence>
<name>A0A2P2PUW3_RHIMU</name>
<reference evidence="1" key="1">
    <citation type="submission" date="2018-02" db="EMBL/GenBank/DDBJ databases">
        <title>Rhizophora mucronata_Transcriptome.</title>
        <authorList>
            <person name="Meera S.P."/>
            <person name="Sreeshan A."/>
            <person name="Augustine A."/>
        </authorList>
    </citation>
    <scope>NUCLEOTIDE SEQUENCE</scope>
    <source>
        <tissue evidence="1">Leaf</tissue>
    </source>
</reference>
<protein>
    <submittedName>
        <fullName evidence="1">Uncharacterized protein</fullName>
    </submittedName>
</protein>
<dbReference type="EMBL" id="GGEC01078031">
    <property type="protein sequence ID" value="MBX58515.1"/>
    <property type="molecule type" value="Transcribed_RNA"/>
</dbReference>
<dbReference type="AlphaFoldDB" id="A0A2P2PUW3"/>
<evidence type="ECO:0000313" key="1">
    <source>
        <dbReference type="EMBL" id="MBX58515.1"/>
    </source>
</evidence>
<organism evidence="1">
    <name type="scientific">Rhizophora mucronata</name>
    <name type="common">Asiatic mangrove</name>
    <dbReference type="NCBI Taxonomy" id="61149"/>
    <lineage>
        <taxon>Eukaryota</taxon>
        <taxon>Viridiplantae</taxon>
        <taxon>Streptophyta</taxon>
        <taxon>Embryophyta</taxon>
        <taxon>Tracheophyta</taxon>
        <taxon>Spermatophyta</taxon>
        <taxon>Magnoliopsida</taxon>
        <taxon>eudicotyledons</taxon>
        <taxon>Gunneridae</taxon>
        <taxon>Pentapetalae</taxon>
        <taxon>rosids</taxon>
        <taxon>fabids</taxon>
        <taxon>Malpighiales</taxon>
        <taxon>Rhizophoraceae</taxon>
        <taxon>Rhizophora</taxon>
    </lineage>
</organism>
<accession>A0A2P2PUW3</accession>
<proteinExistence type="predicted"/>